<sequence>MSNIHNASVFENDNYPIVTVAIESRKKQQQDVFSRILPMLATPFIMQTTFLPLVLISMKFMLMNSLFIGKLAIVLWIVNLIRQRYTEEGGFYSHNVNIKHNSHPGHHHDMKFQRYSAHYELGDNK</sequence>
<feature type="transmembrane region" description="Helical" evidence="1">
    <location>
        <begin position="62"/>
        <end position="81"/>
    </location>
</feature>
<dbReference type="Proteomes" id="UP001162164">
    <property type="component" value="Unassembled WGS sequence"/>
</dbReference>
<feature type="transmembrane region" description="Helical" evidence="1">
    <location>
        <begin position="36"/>
        <end position="56"/>
    </location>
</feature>
<reference evidence="2" key="1">
    <citation type="journal article" date="2023" name="Insect Mol. Biol.">
        <title>Genome sequencing provides insights into the evolution of gene families encoding plant cell wall-degrading enzymes in longhorned beetles.</title>
        <authorList>
            <person name="Shin N.R."/>
            <person name="Okamura Y."/>
            <person name="Kirsch R."/>
            <person name="Pauchet Y."/>
        </authorList>
    </citation>
    <scope>NUCLEOTIDE SEQUENCE</scope>
    <source>
        <strain evidence="2">MMC_N1</strain>
    </source>
</reference>
<proteinExistence type="predicted"/>
<evidence type="ECO:0000313" key="2">
    <source>
        <dbReference type="EMBL" id="KAJ8979940.1"/>
    </source>
</evidence>
<evidence type="ECO:0000256" key="1">
    <source>
        <dbReference type="SAM" id="Phobius"/>
    </source>
</evidence>
<keyword evidence="1" id="KW-1133">Transmembrane helix</keyword>
<name>A0ABQ9JRQ0_9CUCU</name>
<keyword evidence="1" id="KW-0812">Transmembrane</keyword>
<organism evidence="2 3">
    <name type="scientific">Molorchus minor</name>
    <dbReference type="NCBI Taxonomy" id="1323400"/>
    <lineage>
        <taxon>Eukaryota</taxon>
        <taxon>Metazoa</taxon>
        <taxon>Ecdysozoa</taxon>
        <taxon>Arthropoda</taxon>
        <taxon>Hexapoda</taxon>
        <taxon>Insecta</taxon>
        <taxon>Pterygota</taxon>
        <taxon>Neoptera</taxon>
        <taxon>Endopterygota</taxon>
        <taxon>Coleoptera</taxon>
        <taxon>Polyphaga</taxon>
        <taxon>Cucujiformia</taxon>
        <taxon>Chrysomeloidea</taxon>
        <taxon>Cerambycidae</taxon>
        <taxon>Lamiinae</taxon>
        <taxon>Monochamini</taxon>
        <taxon>Molorchus</taxon>
    </lineage>
</organism>
<evidence type="ECO:0000313" key="3">
    <source>
        <dbReference type="Proteomes" id="UP001162164"/>
    </source>
</evidence>
<gene>
    <name evidence="2" type="ORF">NQ317_003682</name>
</gene>
<keyword evidence="3" id="KW-1185">Reference proteome</keyword>
<keyword evidence="1" id="KW-0472">Membrane</keyword>
<dbReference type="EMBL" id="JAPWTJ010000302">
    <property type="protein sequence ID" value="KAJ8979940.1"/>
    <property type="molecule type" value="Genomic_DNA"/>
</dbReference>
<comment type="caution">
    <text evidence="2">The sequence shown here is derived from an EMBL/GenBank/DDBJ whole genome shotgun (WGS) entry which is preliminary data.</text>
</comment>
<protein>
    <submittedName>
        <fullName evidence="2">Uncharacterized protein</fullName>
    </submittedName>
</protein>
<accession>A0ABQ9JRQ0</accession>